<dbReference type="Pfam" id="PF02381">
    <property type="entry name" value="MraZ"/>
    <property type="match status" value="2"/>
</dbReference>
<evidence type="ECO:0000256" key="5">
    <source>
        <dbReference type="ARBA" id="ARBA00023125"/>
    </source>
</evidence>
<dbReference type="InterPro" id="IPR035644">
    <property type="entry name" value="MraZ_C"/>
</dbReference>
<comment type="subcellular location">
    <subcellularLocation>
        <location evidence="7">Cytoplasm</location>
        <location evidence="7">Nucleoid</location>
    </subcellularLocation>
</comment>
<dbReference type="GO" id="GO:2000143">
    <property type="term" value="P:negative regulation of DNA-templated transcription initiation"/>
    <property type="evidence" value="ECO:0007669"/>
    <property type="project" value="TreeGrafter"/>
</dbReference>
<gene>
    <name evidence="7" type="primary">mraZ</name>
    <name evidence="9" type="ORF">GGR42_001267</name>
</gene>
<dbReference type="GO" id="GO:0003700">
    <property type="term" value="F:DNA-binding transcription factor activity"/>
    <property type="evidence" value="ECO:0007669"/>
    <property type="project" value="UniProtKB-UniRule"/>
</dbReference>
<dbReference type="GO" id="GO:0005737">
    <property type="term" value="C:cytoplasm"/>
    <property type="evidence" value="ECO:0007669"/>
    <property type="project" value="UniProtKB-UniRule"/>
</dbReference>
<evidence type="ECO:0000256" key="1">
    <source>
        <dbReference type="ARBA" id="ARBA00013860"/>
    </source>
</evidence>
<evidence type="ECO:0000256" key="4">
    <source>
        <dbReference type="ARBA" id="ARBA00023015"/>
    </source>
</evidence>
<dbReference type="InterPro" id="IPR020603">
    <property type="entry name" value="MraZ_dom"/>
</dbReference>
<keyword evidence="10" id="KW-1185">Reference proteome</keyword>
<dbReference type="InterPro" id="IPR035642">
    <property type="entry name" value="MraZ_N"/>
</dbReference>
<dbReference type="InterPro" id="IPR007159">
    <property type="entry name" value="SpoVT-AbrB_dom"/>
</dbReference>
<dbReference type="InterPro" id="IPR003444">
    <property type="entry name" value="MraZ"/>
</dbReference>
<reference evidence="9 10" key="1">
    <citation type="submission" date="2020-03" db="EMBL/GenBank/DDBJ databases">
        <title>Genomic Encyclopedia of Type Strains, Phase IV (KMG-IV): sequencing the most valuable type-strain genomes for metagenomic binning, comparative biology and taxonomic classification.</title>
        <authorList>
            <person name="Goeker M."/>
        </authorList>
    </citation>
    <scope>NUCLEOTIDE SEQUENCE [LARGE SCALE GENOMIC DNA]</scope>
    <source>
        <strain evidence="9 10">DSM 29762</strain>
    </source>
</reference>
<dbReference type="RefSeq" id="WP_167961991.1">
    <property type="nucleotide sequence ID" value="NZ_JAATJJ010000001.1"/>
</dbReference>
<dbReference type="Gene3D" id="3.40.1550.20">
    <property type="entry name" value="Transcriptional regulator MraZ domain"/>
    <property type="match status" value="1"/>
</dbReference>
<dbReference type="EMBL" id="JAATJJ010000001">
    <property type="protein sequence ID" value="NJB70805.1"/>
    <property type="molecule type" value="Genomic_DNA"/>
</dbReference>
<keyword evidence="3" id="KW-0677">Repeat</keyword>
<keyword evidence="6 7" id="KW-0804">Transcription</keyword>
<dbReference type="PROSITE" id="PS51740">
    <property type="entry name" value="SPOVT_ABRB"/>
    <property type="match status" value="2"/>
</dbReference>
<keyword evidence="2 7" id="KW-0963">Cytoplasm</keyword>
<feature type="domain" description="SpoVT-AbrB" evidence="8">
    <location>
        <begin position="7"/>
        <end position="54"/>
    </location>
</feature>
<dbReference type="InterPro" id="IPR037914">
    <property type="entry name" value="SpoVT-AbrB_sf"/>
</dbReference>
<dbReference type="PANTHER" id="PTHR34701:SF1">
    <property type="entry name" value="TRANSCRIPTIONAL REGULATOR MRAZ"/>
    <property type="match status" value="1"/>
</dbReference>
<dbReference type="GO" id="GO:0000976">
    <property type="term" value="F:transcription cis-regulatory region binding"/>
    <property type="evidence" value="ECO:0007669"/>
    <property type="project" value="TreeGrafter"/>
</dbReference>
<dbReference type="PANTHER" id="PTHR34701">
    <property type="entry name" value="TRANSCRIPTIONAL REGULATOR MRAZ"/>
    <property type="match status" value="1"/>
</dbReference>
<dbReference type="CDD" id="cd16321">
    <property type="entry name" value="MraZ_C"/>
    <property type="match status" value="1"/>
</dbReference>
<sequence>MINLIGQFNCKADTKGRIMLPTVLKKQLAPVLNDGFVLKRSMFQRCLELHPMEYWNDISKQLREQNSFDKVNNTFFRIYTAGLAPVEIDGTGRLQIPKNLVEFAGISKEVVLTCSVGFIEVWDKDGYEETINVSDEEVAKMAEESMGSKKTEADELP</sequence>
<comment type="similarity">
    <text evidence="7">Belongs to the MraZ family.</text>
</comment>
<organism evidence="9 10">
    <name type="scientific">Saonia flava</name>
    <dbReference type="NCBI Taxonomy" id="523696"/>
    <lineage>
        <taxon>Bacteria</taxon>
        <taxon>Pseudomonadati</taxon>
        <taxon>Bacteroidota</taxon>
        <taxon>Flavobacteriia</taxon>
        <taxon>Flavobacteriales</taxon>
        <taxon>Flavobacteriaceae</taxon>
        <taxon>Saonia</taxon>
    </lineage>
</organism>
<dbReference type="InterPro" id="IPR038619">
    <property type="entry name" value="MraZ_sf"/>
</dbReference>
<accession>A0A846QYU2</accession>
<dbReference type="AlphaFoldDB" id="A0A846QYU2"/>
<evidence type="ECO:0000256" key="7">
    <source>
        <dbReference type="HAMAP-Rule" id="MF_01008"/>
    </source>
</evidence>
<comment type="caution">
    <text evidence="9">The sequence shown here is derived from an EMBL/GenBank/DDBJ whole genome shotgun (WGS) entry which is preliminary data.</text>
</comment>
<evidence type="ECO:0000256" key="3">
    <source>
        <dbReference type="ARBA" id="ARBA00022737"/>
    </source>
</evidence>
<feature type="domain" description="SpoVT-AbrB" evidence="8">
    <location>
        <begin position="83"/>
        <end position="126"/>
    </location>
</feature>
<name>A0A846QYU2_9FLAO</name>
<comment type="subunit">
    <text evidence="7">Forms oligomers.</text>
</comment>
<evidence type="ECO:0000259" key="8">
    <source>
        <dbReference type="PROSITE" id="PS51740"/>
    </source>
</evidence>
<keyword evidence="5 7" id="KW-0238">DNA-binding</keyword>
<dbReference type="SUPFAM" id="SSF89447">
    <property type="entry name" value="AbrB/MazE/MraZ-like"/>
    <property type="match status" value="1"/>
</dbReference>
<evidence type="ECO:0000256" key="2">
    <source>
        <dbReference type="ARBA" id="ARBA00022490"/>
    </source>
</evidence>
<dbReference type="HAMAP" id="MF_01008">
    <property type="entry name" value="MraZ"/>
    <property type="match status" value="1"/>
</dbReference>
<evidence type="ECO:0000256" key="6">
    <source>
        <dbReference type="ARBA" id="ARBA00023163"/>
    </source>
</evidence>
<dbReference type="CDD" id="cd16320">
    <property type="entry name" value="MraZ_N"/>
    <property type="match status" value="1"/>
</dbReference>
<dbReference type="GO" id="GO:0009295">
    <property type="term" value="C:nucleoid"/>
    <property type="evidence" value="ECO:0007669"/>
    <property type="project" value="UniProtKB-SubCell"/>
</dbReference>
<dbReference type="Proteomes" id="UP000590442">
    <property type="component" value="Unassembled WGS sequence"/>
</dbReference>
<evidence type="ECO:0000313" key="10">
    <source>
        <dbReference type="Proteomes" id="UP000590442"/>
    </source>
</evidence>
<keyword evidence="4 7" id="KW-0805">Transcription regulation</keyword>
<protein>
    <recommendedName>
        <fullName evidence="1 7">Transcriptional regulator MraZ</fullName>
    </recommendedName>
</protein>
<proteinExistence type="inferred from homology"/>
<evidence type="ECO:0000313" key="9">
    <source>
        <dbReference type="EMBL" id="NJB70805.1"/>
    </source>
</evidence>